<evidence type="ECO:0000313" key="1">
    <source>
        <dbReference type="EMBL" id="GBO99654.1"/>
    </source>
</evidence>
<accession>A0A4C1SC24</accession>
<reference evidence="1 2" key="1">
    <citation type="journal article" date="2019" name="Commun. Biol.">
        <title>The bagworm genome reveals a unique fibroin gene that provides high tensile strength.</title>
        <authorList>
            <person name="Kono N."/>
            <person name="Nakamura H."/>
            <person name="Ohtoshi R."/>
            <person name="Tomita M."/>
            <person name="Numata K."/>
            <person name="Arakawa K."/>
        </authorList>
    </citation>
    <scope>NUCLEOTIDE SEQUENCE [LARGE SCALE GENOMIC DNA]</scope>
</reference>
<gene>
    <name evidence="1" type="ORF">EVAR_93030_1</name>
</gene>
<evidence type="ECO:0000313" key="2">
    <source>
        <dbReference type="Proteomes" id="UP000299102"/>
    </source>
</evidence>
<name>A0A4C1SC24_EUMVA</name>
<dbReference type="EMBL" id="BGZK01003293">
    <property type="protein sequence ID" value="GBO99654.1"/>
    <property type="molecule type" value="Genomic_DNA"/>
</dbReference>
<sequence>MSCDKAFYFTRNGRQVLSAPYECGDTRARCRGTPAVLPRVSMADVGYGLSGVTGRKPTIISNHVAACDRSAAGHARPTRDGLGRRILSSSVLFYCFL</sequence>
<protein>
    <submittedName>
        <fullName evidence="1">Uncharacterized protein</fullName>
    </submittedName>
</protein>
<dbReference type="AlphaFoldDB" id="A0A4C1SC24"/>
<organism evidence="1 2">
    <name type="scientific">Eumeta variegata</name>
    <name type="common">Bagworm moth</name>
    <name type="synonym">Eumeta japonica</name>
    <dbReference type="NCBI Taxonomy" id="151549"/>
    <lineage>
        <taxon>Eukaryota</taxon>
        <taxon>Metazoa</taxon>
        <taxon>Ecdysozoa</taxon>
        <taxon>Arthropoda</taxon>
        <taxon>Hexapoda</taxon>
        <taxon>Insecta</taxon>
        <taxon>Pterygota</taxon>
        <taxon>Neoptera</taxon>
        <taxon>Endopterygota</taxon>
        <taxon>Lepidoptera</taxon>
        <taxon>Glossata</taxon>
        <taxon>Ditrysia</taxon>
        <taxon>Tineoidea</taxon>
        <taxon>Psychidae</taxon>
        <taxon>Oiketicinae</taxon>
        <taxon>Eumeta</taxon>
    </lineage>
</organism>
<proteinExistence type="predicted"/>
<keyword evidence="2" id="KW-1185">Reference proteome</keyword>
<comment type="caution">
    <text evidence="1">The sequence shown here is derived from an EMBL/GenBank/DDBJ whole genome shotgun (WGS) entry which is preliminary data.</text>
</comment>
<dbReference type="Proteomes" id="UP000299102">
    <property type="component" value="Unassembled WGS sequence"/>
</dbReference>